<dbReference type="GO" id="GO:0005829">
    <property type="term" value="C:cytosol"/>
    <property type="evidence" value="ECO:0007669"/>
    <property type="project" value="TreeGrafter"/>
</dbReference>
<dbReference type="RefSeq" id="WP_115219215.1">
    <property type="nucleotide sequence ID" value="NZ_UHIA01000004.1"/>
</dbReference>
<dbReference type="SUPFAM" id="SSF111384">
    <property type="entry name" value="OmpH-like"/>
    <property type="match status" value="1"/>
</dbReference>
<evidence type="ECO:0000313" key="5">
    <source>
        <dbReference type="EMBL" id="SUO98375.1"/>
    </source>
</evidence>
<evidence type="ECO:0000256" key="1">
    <source>
        <dbReference type="ARBA" id="ARBA00009091"/>
    </source>
</evidence>
<gene>
    <name evidence="5" type="primary">skp</name>
    <name evidence="5" type="ORF">NCTC10717_02120</name>
</gene>
<dbReference type="GO" id="GO:0050821">
    <property type="term" value="P:protein stabilization"/>
    <property type="evidence" value="ECO:0007669"/>
    <property type="project" value="TreeGrafter"/>
</dbReference>
<dbReference type="InterPro" id="IPR005632">
    <property type="entry name" value="Chaperone_Skp"/>
</dbReference>
<dbReference type="Gene3D" id="3.30.910.20">
    <property type="entry name" value="Skp domain"/>
    <property type="match status" value="1"/>
</dbReference>
<evidence type="ECO:0000256" key="3">
    <source>
        <dbReference type="SAM" id="Coils"/>
    </source>
</evidence>
<evidence type="ECO:0000256" key="4">
    <source>
        <dbReference type="SAM" id="SignalP"/>
    </source>
</evidence>
<dbReference type="Proteomes" id="UP000254575">
    <property type="component" value="Unassembled WGS sequence"/>
</dbReference>
<accession>A0A380N0N5</accession>
<dbReference type="EMBL" id="UHIA01000004">
    <property type="protein sequence ID" value="SUO98375.1"/>
    <property type="molecule type" value="Genomic_DNA"/>
</dbReference>
<dbReference type="InterPro" id="IPR024930">
    <property type="entry name" value="Skp_dom_sf"/>
</dbReference>
<keyword evidence="2 4" id="KW-0732">Signal</keyword>
<keyword evidence="6" id="KW-1185">Reference proteome</keyword>
<dbReference type="SMART" id="SM00935">
    <property type="entry name" value="OmpH"/>
    <property type="match status" value="1"/>
</dbReference>
<dbReference type="PANTHER" id="PTHR35089:SF1">
    <property type="entry name" value="CHAPERONE PROTEIN SKP"/>
    <property type="match status" value="1"/>
</dbReference>
<feature type="chain" id="PRO_5016582364" evidence="4">
    <location>
        <begin position="21"/>
        <end position="211"/>
    </location>
</feature>
<feature type="coiled-coil region" evidence="3">
    <location>
        <begin position="83"/>
        <end position="117"/>
    </location>
</feature>
<reference evidence="5 6" key="1">
    <citation type="submission" date="2018-06" db="EMBL/GenBank/DDBJ databases">
        <authorList>
            <consortium name="Pathogen Informatics"/>
            <person name="Doyle S."/>
        </authorList>
    </citation>
    <scope>NUCLEOTIDE SEQUENCE [LARGE SCALE GENOMIC DNA]</scope>
    <source>
        <strain evidence="5 6">NCTC10717</strain>
    </source>
</reference>
<sequence length="211" mass="23445">MRLRFALLCVAIGAALPSIGQEAAADFFDLSPAELAASATQIAAQLPSADAASVPEISDAQIRIGFVNFRRIMATIPQLGSIREILQREFRSQLQSLNNLQSELAKLEQQLNQQSAGNLDTEALTQQLIVKRRELARQQAAFQDDYNVRRNEELAKLQSMVLEEIVGLAKAEGFDVILNDNGVLYVSERADLTQQVIERLLKRTRQHGDED</sequence>
<evidence type="ECO:0000256" key="2">
    <source>
        <dbReference type="ARBA" id="ARBA00022729"/>
    </source>
</evidence>
<dbReference type="GO" id="GO:0051082">
    <property type="term" value="F:unfolded protein binding"/>
    <property type="evidence" value="ECO:0007669"/>
    <property type="project" value="InterPro"/>
</dbReference>
<keyword evidence="3" id="KW-0175">Coiled coil</keyword>
<dbReference type="OrthoDB" id="5294628at2"/>
<dbReference type="PANTHER" id="PTHR35089">
    <property type="entry name" value="CHAPERONE PROTEIN SKP"/>
    <property type="match status" value="1"/>
</dbReference>
<comment type="similarity">
    <text evidence="1">Belongs to the Skp family.</text>
</comment>
<proteinExistence type="inferred from homology"/>
<organism evidence="5 6">
    <name type="scientific">Suttonella indologenes</name>
    <dbReference type="NCBI Taxonomy" id="13276"/>
    <lineage>
        <taxon>Bacteria</taxon>
        <taxon>Pseudomonadati</taxon>
        <taxon>Pseudomonadota</taxon>
        <taxon>Gammaproteobacteria</taxon>
        <taxon>Cardiobacteriales</taxon>
        <taxon>Cardiobacteriaceae</taxon>
        <taxon>Suttonella</taxon>
    </lineage>
</organism>
<feature type="signal peptide" evidence="4">
    <location>
        <begin position="1"/>
        <end position="20"/>
    </location>
</feature>
<dbReference type="Pfam" id="PF03938">
    <property type="entry name" value="OmpH"/>
    <property type="match status" value="1"/>
</dbReference>
<name>A0A380N0N5_9GAMM</name>
<protein>
    <submittedName>
        <fullName evidence="5">Seventeen kilodalton protein</fullName>
    </submittedName>
</protein>
<evidence type="ECO:0000313" key="6">
    <source>
        <dbReference type="Proteomes" id="UP000254575"/>
    </source>
</evidence>
<dbReference type="AlphaFoldDB" id="A0A380N0N5"/>